<dbReference type="Proteomes" id="UP001077788">
    <property type="component" value="Unassembled WGS sequence"/>
</dbReference>
<dbReference type="RefSeq" id="WP_237594205.1">
    <property type="nucleotide sequence ID" value="NZ_CP031861.1"/>
</dbReference>
<dbReference type="PANTHER" id="PTHR44216">
    <property type="entry name" value="PROTEIN O-MANNOSYL-TRANSFERASE TMTC2"/>
    <property type="match status" value="1"/>
</dbReference>
<accession>A0A9Q4DGY4</accession>
<evidence type="ECO:0000313" key="1">
    <source>
        <dbReference type="EMBL" id="MCY6523328.1"/>
    </source>
</evidence>
<dbReference type="InterPro" id="IPR052384">
    <property type="entry name" value="TMTC_O-mannosyltransferase"/>
</dbReference>
<dbReference type="SUPFAM" id="SSF48452">
    <property type="entry name" value="TPR-like"/>
    <property type="match status" value="2"/>
</dbReference>
<sequence>MNDIKQKFEEAKHFFDKGDLDKVVAILSTISQEDDVKQYARAQLNIGIILGKQGKVDEAIVAYRNVNREDSVESYARAQLNIGITLGEQGKVDEALVAYRNVNREDSAEQYAKAQLNIGIILGEQGKIDEEIEAYYNVTREDSAEQYAIAQVNLGIALGKQGKVDQALVAYRNVNREDSAEAYVRAQLNVGITLEKKGKVDEAIVVYRNVTREGSAEQYAIAQVNLGIALGKQGKVDEAIVAYRNVNREDSAEVYVRAQINLGITLGEQGKFDEAIAAFNNVSREDSTELYAIAQVNLGITLRKQGRGDEAIVAYRNVNREDSAKLYVKVQFLLGLIFESQDKLDEARDAFNNIRLSDSVELYTKAQVYLKVLNIGKKEIRISLFNIHRCIDDISSLLRINNPSEVHIAHYTRPSTLFKLLPNEFSKDGKKDIFSRFRLSSINGVNDPTEGKILFQYLGINELEDSYITFISCFTFNHDSLNQFRLYGKENNKEVTGVSTVFDGSKFFEQSLDKSIALDYGSKLNKETNDLQEDIEKEKRLVDKLPLYRCIYIDPESDYLGLARREDITFYREKETTKKDLQNYNRQLSESNKQVTKRLKEIKFCIGKILSKNANKQNIDELLEVISEIILPLRYLVKHVAFKEEQECRMVYISPLDNPKIILDTEYNQTYVEYAVPVKENIHRVYLSQGANIYKESFRILLGENKVKSSSNPFRNKD</sequence>
<protein>
    <submittedName>
        <fullName evidence="1">Tetratricopeptide repeat protein</fullName>
    </submittedName>
</protein>
<dbReference type="GO" id="GO:0035269">
    <property type="term" value="P:protein O-linked glycosylation via mannose"/>
    <property type="evidence" value="ECO:0007669"/>
    <property type="project" value="TreeGrafter"/>
</dbReference>
<reference evidence="1" key="2">
    <citation type="submission" date="2022-12" db="EMBL/GenBank/DDBJ databases">
        <authorList>
            <person name="Kardos G."/>
            <person name="Sarkozi R."/>
            <person name="Laczko L."/>
            <person name="Marton S."/>
            <person name="Makrai L."/>
            <person name="Banyai K."/>
            <person name="Fodor L."/>
        </authorList>
    </citation>
    <scope>NUCLEOTIDE SEQUENCE</scope>
    <source>
        <strain evidence="1">84/14</strain>
    </source>
</reference>
<dbReference type="InterPro" id="IPR011990">
    <property type="entry name" value="TPR-like_helical_dom_sf"/>
</dbReference>
<organism evidence="1 2">
    <name type="scientific">Actinobacillus pleuropneumoniae</name>
    <name type="common">Haemophilus pleuropneumoniae</name>
    <dbReference type="NCBI Taxonomy" id="715"/>
    <lineage>
        <taxon>Bacteria</taxon>
        <taxon>Pseudomonadati</taxon>
        <taxon>Pseudomonadota</taxon>
        <taxon>Gammaproteobacteria</taxon>
        <taxon>Pasteurellales</taxon>
        <taxon>Pasteurellaceae</taxon>
        <taxon>Actinobacillus</taxon>
    </lineage>
</organism>
<dbReference type="InterPro" id="IPR021352">
    <property type="entry name" value="DUF2971"/>
</dbReference>
<dbReference type="SMART" id="SM00028">
    <property type="entry name" value="TPR"/>
    <property type="match status" value="9"/>
</dbReference>
<dbReference type="InterPro" id="IPR019734">
    <property type="entry name" value="TPR_rpt"/>
</dbReference>
<dbReference type="Gene3D" id="1.25.40.10">
    <property type="entry name" value="Tetratricopeptide repeat domain"/>
    <property type="match status" value="4"/>
</dbReference>
<dbReference type="PANTHER" id="PTHR44216:SF3">
    <property type="entry name" value="PROTEIN O-MANNOSYL-TRANSFERASE TMTC2"/>
    <property type="match status" value="1"/>
</dbReference>
<reference evidence="1" key="1">
    <citation type="journal article" date="2021" name="Vet Sci">
        <title>O-Serogroups and Pathovirotypes of Escherichia coli Isolated from Post-Weaning Piglets Showing Diarrhoea and/or Oedema in South Korea.</title>
        <authorList>
            <person name="Byun J.W."/>
            <person name="Moon B.Y."/>
            <person name="Do K.H."/>
            <person name="Lee K."/>
            <person name="Lee H.Y."/>
            <person name="Kim W.I."/>
            <person name="So B."/>
            <person name="Lee W.K."/>
        </authorList>
    </citation>
    <scope>NUCLEOTIDE SEQUENCE</scope>
    <source>
        <strain evidence="1">84/14</strain>
    </source>
</reference>
<dbReference type="Pfam" id="PF11185">
    <property type="entry name" value="DUF2971"/>
    <property type="match status" value="1"/>
</dbReference>
<evidence type="ECO:0000313" key="2">
    <source>
        <dbReference type="Proteomes" id="UP001077788"/>
    </source>
</evidence>
<gene>
    <name evidence="1" type="ORF">OYG11_03590</name>
</gene>
<dbReference type="GO" id="GO:0000030">
    <property type="term" value="F:mannosyltransferase activity"/>
    <property type="evidence" value="ECO:0007669"/>
    <property type="project" value="TreeGrafter"/>
</dbReference>
<proteinExistence type="predicted"/>
<dbReference type="EMBL" id="JAPQFC010000001">
    <property type="protein sequence ID" value="MCY6523328.1"/>
    <property type="molecule type" value="Genomic_DNA"/>
</dbReference>
<comment type="caution">
    <text evidence="1">The sequence shown here is derived from an EMBL/GenBank/DDBJ whole genome shotgun (WGS) entry which is preliminary data.</text>
</comment>
<name>A0A9Q4DGY4_ACTPL</name>
<dbReference type="Pfam" id="PF13432">
    <property type="entry name" value="TPR_16"/>
    <property type="match status" value="3"/>
</dbReference>
<dbReference type="AlphaFoldDB" id="A0A9Q4DGY4"/>